<keyword evidence="2" id="KW-0472">Membrane</keyword>
<organism evidence="4 5">
    <name type="scientific">Reticulomyxa filosa</name>
    <dbReference type="NCBI Taxonomy" id="46433"/>
    <lineage>
        <taxon>Eukaryota</taxon>
        <taxon>Sar</taxon>
        <taxon>Rhizaria</taxon>
        <taxon>Retaria</taxon>
        <taxon>Foraminifera</taxon>
        <taxon>Monothalamids</taxon>
        <taxon>Reticulomyxidae</taxon>
        <taxon>Reticulomyxa</taxon>
    </lineage>
</organism>
<comment type="caution">
    <text evidence="4">The sequence shown here is derived from an EMBL/GenBank/DDBJ whole genome shotgun (WGS) entry which is preliminary data.</text>
</comment>
<dbReference type="InterPro" id="IPR012338">
    <property type="entry name" value="Beta-lactam/transpept-like"/>
</dbReference>
<dbReference type="Gene3D" id="3.40.710.10">
    <property type="entry name" value="DD-peptidase/beta-lactamase superfamily"/>
    <property type="match status" value="1"/>
</dbReference>
<feature type="non-terminal residue" evidence="4">
    <location>
        <position position="1"/>
    </location>
</feature>
<protein>
    <submittedName>
        <fullName evidence="4">Beta-lactamase</fullName>
    </submittedName>
</protein>
<dbReference type="PANTHER" id="PTHR46825">
    <property type="entry name" value="D-ALANYL-D-ALANINE-CARBOXYPEPTIDASE/ENDOPEPTIDASE AMPH"/>
    <property type="match status" value="1"/>
</dbReference>
<sequence length="237" mass="26566">VDLSAWPEKIEQTTFSGIVHVATSHEILLQHHQGFADRAQQRAFDKTTVFDIGSLTKQFVAIAIMRLVEQGKLETTATLDQYFPMVPADKKPISIHQLLTHSSGLPTNLANHQLYDKVEADAFIRLAWQEKLVAKPAEKYNYSNIGYGLLAHIIEKVSGQPWELFIQQHILLPSGLKNTGYRLVQTPVESLAQNYGADPNWLQRTLGLQAQSRSIGDPLMHLRQDPGARWFEGAGGF</sequence>
<dbReference type="GO" id="GO:0016020">
    <property type="term" value="C:membrane"/>
    <property type="evidence" value="ECO:0007669"/>
    <property type="project" value="UniProtKB-SubCell"/>
</dbReference>
<dbReference type="Proteomes" id="UP000023152">
    <property type="component" value="Unassembled WGS sequence"/>
</dbReference>
<accession>X6NH24</accession>
<name>X6NH24_RETFI</name>
<dbReference type="AlphaFoldDB" id="X6NH24"/>
<feature type="domain" description="Beta-lactamase-related" evidence="3">
    <location>
        <begin position="18"/>
        <end position="213"/>
    </location>
</feature>
<gene>
    <name evidence="4" type="ORF">RFI_12500</name>
</gene>
<evidence type="ECO:0000313" key="5">
    <source>
        <dbReference type="Proteomes" id="UP000023152"/>
    </source>
</evidence>
<dbReference type="EMBL" id="ASPP01009073">
    <property type="protein sequence ID" value="ETO24657.1"/>
    <property type="molecule type" value="Genomic_DNA"/>
</dbReference>
<reference evidence="4 5" key="1">
    <citation type="journal article" date="2013" name="Curr. Biol.">
        <title>The Genome of the Foraminiferan Reticulomyxa filosa.</title>
        <authorList>
            <person name="Glockner G."/>
            <person name="Hulsmann N."/>
            <person name="Schleicher M."/>
            <person name="Noegel A.A."/>
            <person name="Eichinger L."/>
            <person name="Gallinger C."/>
            <person name="Pawlowski J."/>
            <person name="Sierra R."/>
            <person name="Euteneuer U."/>
            <person name="Pillet L."/>
            <person name="Moustafa A."/>
            <person name="Platzer M."/>
            <person name="Groth M."/>
            <person name="Szafranski K."/>
            <person name="Schliwa M."/>
        </authorList>
    </citation>
    <scope>NUCLEOTIDE SEQUENCE [LARGE SCALE GENOMIC DNA]</scope>
</reference>
<dbReference type="PANTHER" id="PTHR46825:SF11">
    <property type="entry name" value="PENICILLIN-BINDING PROTEIN 4"/>
    <property type="match status" value="1"/>
</dbReference>
<dbReference type="Pfam" id="PF00144">
    <property type="entry name" value="Beta-lactamase"/>
    <property type="match status" value="1"/>
</dbReference>
<proteinExistence type="predicted"/>
<dbReference type="OrthoDB" id="10250282at2759"/>
<evidence type="ECO:0000256" key="2">
    <source>
        <dbReference type="ARBA" id="ARBA00023136"/>
    </source>
</evidence>
<comment type="subcellular location">
    <subcellularLocation>
        <location evidence="1">Membrane</location>
    </subcellularLocation>
</comment>
<evidence type="ECO:0000259" key="3">
    <source>
        <dbReference type="Pfam" id="PF00144"/>
    </source>
</evidence>
<evidence type="ECO:0000313" key="4">
    <source>
        <dbReference type="EMBL" id="ETO24657.1"/>
    </source>
</evidence>
<feature type="non-terminal residue" evidence="4">
    <location>
        <position position="237"/>
    </location>
</feature>
<dbReference type="SUPFAM" id="SSF56601">
    <property type="entry name" value="beta-lactamase/transpeptidase-like"/>
    <property type="match status" value="1"/>
</dbReference>
<evidence type="ECO:0000256" key="1">
    <source>
        <dbReference type="ARBA" id="ARBA00004370"/>
    </source>
</evidence>
<keyword evidence="5" id="KW-1185">Reference proteome</keyword>
<dbReference type="InterPro" id="IPR001466">
    <property type="entry name" value="Beta-lactam-related"/>
</dbReference>
<dbReference type="InterPro" id="IPR050491">
    <property type="entry name" value="AmpC-like"/>
</dbReference>